<keyword evidence="3" id="KW-1185">Reference proteome</keyword>
<keyword evidence="1" id="KW-0812">Transmembrane</keyword>
<evidence type="ECO:0000313" key="2">
    <source>
        <dbReference type="EMBL" id="MFC6904146.1"/>
    </source>
</evidence>
<keyword evidence="1" id="KW-1133">Transmembrane helix</keyword>
<feature type="transmembrane region" description="Helical" evidence="1">
    <location>
        <begin position="182"/>
        <end position="203"/>
    </location>
</feature>
<dbReference type="EMBL" id="JBHSXQ010000001">
    <property type="protein sequence ID" value="MFC6904146.1"/>
    <property type="molecule type" value="Genomic_DNA"/>
</dbReference>
<feature type="transmembrane region" description="Helical" evidence="1">
    <location>
        <begin position="20"/>
        <end position="46"/>
    </location>
</feature>
<feature type="transmembrane region" description="Helical" evidence="1">
    <location>
        <begin position="67"/>
        <end position="88"/>
    </location>
</feature>
<dbReference type="RefSeq" id="WP_340602657.1">
    <property type="nucleotide sequence ID" value="NZ_JBBMXV010000001.1"/>
</dbReference>
<dbReference type="AlphaFoldDB" id="A0ABD5UZT7"/>
<dbReference type="Pfam" id="PF13197">
    <property type="entry name" value="DUF4013"/>
    <property type="match status" value="1"/>
</dbReference>
<dbReference type="InterPro" id="IPR025098">
    <property type="entry name" value="DUF4013"/>
</dbReference>
<reference evidence="2 3" key="1">
    <citation type="journal article" date="2019" name="Int. J. Syst. Evol. Microbiol.">
        <title>The Global Catalogue of Microorganisms (GCM) 10K type strain sequencing project: providing services to taxonomists for standard genome sequencing and annotation.</title>
        <authorList>
            <consortium name="The Broad Institute Genomics Platform"/>
            <consortium name="The Broad Institute Genome Sequencing Center for Infectious Disease"/>
            <person name="Wu L."/>
            <person name="Ma J."/>
        </authorList>
    </citation>
    <scope>NUCLEOTIDE SEQUENCE [LARGE SCALE GENOMIC DNA]</scope>
    <source>
        <strain evidence="2 3">CGMCC 1.3240</strain>
    </source>
</reference>
<accession>A0ABD5UZT7</accession>
<organism evidence="2 3">
    <name type="scientific">Halalkalicoccus tibetensis</name>
    <dbReference type="NCBI Taxonomy" id="175632"/>
    <lineage>
        <taxon>Archaea</taxon>
        <taxon>Methanobacteriati</taxon>
        <taxon>Methanobacteriota</taxon>
        <taxon>Stenosarchaea group</taxon>
        <taxon>Halobacteria</taxon>
        <taxon>Halobacteriales</taxon>
        <taxon>Halococcaceae</taxon>
        <taxon>Halalkalicoccus</taxon>
    </lineage>
</organism>
<gene>
    <name evidence="2" type="ORF">ACFQGH_02905</name>
</gene>
<keyword evidence="1" id="KW-0472">Membrane</keyword>
<name>A0ABD5UZT7_9EURY</name>
<sequence>MRARDRLAYLRGEHAEEALLVGWICLLAHTLFLPVLALVPALGYLVATARAVIGGEEALPPVEFRALFSEGLAAGAICLLYGLIPATIGAVTVSLATETAIDPQDGATLFFLIGSTTTLFVVLAGLYALPIALCRYAVGGIRDALPSRAFLAVGTHAAYFIGWTSALLLLAAGGLGGGVIEIVPVVGPILAALVWWITAIVAARRLAAAYRTV</sequence>
<evidence type="ECO:0000313" key="3">
    <source>
        <dbReference type="Proteomes" id="UP001596312"/>
    </source>
</evidence>
<protein>
    <submittedName>
        <fullName evidence="2">DUF4013 domain-containing protein</fullName>
    </submittedName>
</protein>
<evidence type="ECO:0000256" key="1">
    <source>
        <dbReference type="SAM" id="Phobius"/>
    </source>
</evidence>
<feature type="transmembrane region" description="Helical" evidence="1">
    <location>
        <begin position="108"/>
        <end position="129"/>
    </location>
</feature>
<proteinExistence type="predicted"/>
<dbReference type="Proteomes" id="UP001596312">
    <property type="component" value="Unassembled WGS sequence"/>
</dbReference>
<comment type="caution">
    <text evidence="2">The sequence shown here is derived from an EMBL/GenBank/DDBJ whole genome shotgun (WGS) entry which is preliminary data.</text>
</comment>
<feature type="transmembrane region" description="Helical" evidence="1">
    <location>
        <begin position="150"/>
        <end position="176"/>
    </location>
</feature>